<keyword evidence="4" id="KW-0472">Membrane</keyword>
<sequence length="458" mass="51612">MLPGDFFDEGVGLLELNELAAEKKFCLWTEAMHVNLMNTERKTGNGMKFQSRRLTLLWNPFLILLSSFLILAAAQGVSRNVSVGDFLLANDRNLTWKSPSGDFELGFRRAPDQQDRFLLAIWFAEIPQQTIVWSANGDNPVEIESRVDLNSSGLVLRAPSGIELWRSDSTQDGTGGVSHAAMLDTGNFVITGRNSENIWESFQNPTDTILPGQELGLSSTLSSAFSTTSYKKGKFQLRFTSESLVLNQIDVYTANSFQYYFNITAGSGLIFDKSGYIQVRKSDGSIVNIGQENTNPTQDFYYRATLDFDGVFTLYSYSKYLVGDKSWSSLWYKPEDICSSFVNQYPPLGSGPCGYNSICQHDPDRRVDCQCPYGFSFLDAKNNHSGCKPDNHSYPGDCNEEGSTIGEDRFDFKSVRFLDFPYGDYEFSWNETAGRRNYRFQMGGTINATFPERHLSRY</sequence>
<dbReference type="SUPFAM" id="SSF51110">
    <property type="entry name" value="alpha-D-mannose-specific plant lectins"/>
    <property type="match status" value="1"/>
</dbReference>
<name>A0AAV5LZ04_9ROSI</name>
<keyword evidence="1" id="KW-0732">Signal</keyword>
<feature type="transmembrane region" description="Helical" evidence="4">
    <location>
        <begin position="56"/>
        <end position="74"/>
    </location>
</feature>
<feature type="domain" description="Bulb-type lectin" evidence="5">
    <location>
        <begin position="79"/>
        <end position="203"/>
    </location>
</feature>
<reference evidence="6 7" key="1">
    <citation type="journal article" date="2021" name="Commun. Biol.">
        <title>The genome of Shorea leprosula (Dipterocarpaceae) highlights the ecological relevance of drought in aseasonal tropical rainforests.</title>
        <authorList>
            <person name="Ng K.K.S."/>
            <person name="Kobayashi M.J."/>
            <person name="Fawcett J.A."/>
            <person name="Hatakeyama M."/>
            <person name="Paape T."/>
            <person name="Ng C.H."/>
            <person name="Ang C.C."/>
            <person name="Tnah L.H."/>
            <person name="Lee C.T."/>
            <person name="Nishiyama T."/>
            <person name="Sese J."/>
            <person name="O'Brien M.J."/>
            <person name="Copetti D."/>
            <person name="Mohd Noor M.I."/>
            <person name="Ong R.C."/>
            <person name="Putra M."/>
            <person name="Sireger I.Z."/>
            <person name="Indrioko S."/>
            <person name="Kosugi Y."/>
            <person name="Izuno A."/>
            <person name="Isagi Y."/>
            <person name="Lee S.L."/>
            <person name="Shimizu K.K."/>
        </authorList>
    </citation>
    <scope>NUCLEOTIDE SEQUENCE [LARGE SCALE GENOMIC DNA]</scope>
    <source>
        <strain evidence="6">214</strain>
    </source>
</reference>
<dbReference type="Pfam" id="PF01453">
    <property type="entry name" value="B_lectin"/>
    <property type="match status" value="1"/>
</dbReference>
<dbReference type="PANTHER" id="PTHR47976:SF105">
    <property type="entry name" value="RECEPTOR-LIKE SERINE_THREONINE-PROTEIN KINASE"/>
    <property type="match status" value="1"/>
</dbReference>
<dbReference type="InterPro" id="IPR036426">
    <property type="entry name" value="Bulb-type_lectin_dom_sf"/>
</dbReference>
<evidence type="ECO:0000259" key="5">
    <source>
        <dbReference type="PROSITE" id="PS50927"/>
    </source>
</evidence>
<evidence type="ECO:0000256" key="3">
    <source>
        <dbReference type="ARBA" id="ARBA00023180"/>
    </source>
</evidence>
<evidence type="ECO:0000313" key="6">
    <source>
        <dbReference type="EMBL" id="GKV42661.1"/>
    </source>
</evidence>
<evidence type="ECO:0000256" key="4">
    <source>
        <dbReference type="SAM" id="Phobius"/>
    </source>
</evidence>
<dbReference type="AlphaFoldDB" id="A0AAV5LZ04"/>
<evidence type="ECO:0000256" key="1">
    <source>
        <dbReference type="ARBA" id="ARBA00022729"/>
    </source>
</evidence>
<dbReference type="Proteomes" id="UP001054252">
    <property type="component" value="Unassembled WGS sequence"/>
</dbReference>
<proteinExistence type="predicted"/>
<dbReference type="PROSITE" id="PS50927">
    <property type="entry name" value="BULB_LECTIN"/>
    <property type="match status" value="1"/>
</dbReference>
<evidence type="ECO:0000313" key="7">
    <source>
        <dbReference type="Proteomes" id="UP001054252"/>
    </source>
</evidence>
<keyword evidence="4" id="KW-0812">Transmembrane</keyword>
<dbReference type="CDD" id="cd00028">
    <property type="entry name" value="B_lectin"/>
    <property type="match status" value="1"/>
</dbReference>
<comment type="caution">
    <text evidence="6">The sequence shown here is derived from an EMBL/GenBank/DDBJ whole genome shotgun (WGS) entry which is preliminary data.</text>
</comment>
<organism evidence="6 7">
    <name type="scientific">Rubroshorea leprosula</name>
    <dbReference type="NCBI Taxonomy" id="152421"/>
    <lineage>
        <taxon>Eukaryota</taxon>
        <taxon>Viridiplantae</taxon>
        <taxon>Streptophyta</taxon>
        <taxon>Embryophyta</taxon>
        <taxon>Tracheophyta</taxon>
        <taxon>Spermatophyta</taxon>
        <taxon>Magnoliopsida</taxon>
        <taxon>eudicotyledons</taxon>
        <taxon>Gunneridae</taxon>
        <taxon>Pentapetalae</taxon>
        <taxon>rosids</taxon>
        <taxon>malvids</taxon>
        <taxon>Malvales</taxon>
        <taxon>Dipterocarpaceae</taxon>
        <taxon>Rubroshorea</taxon>
    </lineage>
</organism>
<protein>
    <recommendedName>
        <fullName evidence="5">Bulb-type lectin domain-containing protein</fullName>
    </recommendedName>
</protein>
<keyword evidence="3" id="KW-0325">Glycoprotein</keyword>
<dbReference type="SMART" id="SM00108">
    <property type="entry name" value="B_lectin"/>
    <property type="match status" value="1"/>
</dbReference>
<dbReference type="FunFam" id="2.90.10.10:FF:000006">
    <property type="entry name" value="Serine/threonine-protein kinase"/>
    <property type="match status" value="1"/>
</dbReference>
<accession>A0AAV5LZ04</accession>
<dbReference type="InterPro" id="IPR051343">
    <property type="entry name" value="G-type_lectin_kinases/EP1-like"/>
</dbReference>
<keyword evidence="7" id="KW-1185">Reference proteome</keyword>
<evidence type="ECO:0000256" key="2">
    <source>
        <dbReference type="ARBA" id="ARBA00023157"/>
    </source>
</evidence>
<dbReference type="EMBL" id="BPVZ01000160">
    <property type="protein sequence ID" value="GKV42661.1"/>
    <property type="molecule type" value="Genomic_DNA"/>
</dbReference>
<dbReference type="PANTHER" id="PTHR47976">
    <property type="entry name" value="G-TYPE LECTIN S-RECEPTOR-LIKE SERINE/THREONINE-PROTEIN KINASE SD2-5"/>
    <property type="match status" value="1"/>
</dbReference>
<keyword evidence="2" id="KW-1015">Disulfide bond</keyword>
<dbReference type="Gene3D" id="2.90.10.10">
    <property type="entry name" value="Bulb-type lectin domain"/>
    <property type="match status" value="2"/>
</dbReference>
<keyword evidence="4" id="KW-1133">Transmembrane helix</keyword>
<dbReference type="InterPro" id="IPR001480">
    <property type="entry name" value="Bulb-type_lectin_dom"/>
</dbReference>
<gene>
    <name evidence="6" type="ORF">SLEP1_g50038</name>
</gene>